<dbReference type="AlphaFoldDB" id="A0A090GBT4"/>
<organism evidence="1 2">
    <name type="scientific">Mesorhizobium plurifarium</name>
    <dbReference type="NCBI Taxonomy" id="69974"/>
    <lineage>
        <taxon>Bacteria</taxon>
        <taxon>Pseudomonadati</taxon>
        <taxon>Pseudomonadota</taxon>
        <taxon>Alphaproteobacteria</taxon>
        <taxon>Hyphomicrobiales</taxon>
        <taxon>Phyllobacteriaceae</taxon>
        <taxon>Mesorhizobium</taxon>
    </lineage>
</organism>
<dbReference type="Gene3D" id="3.40.50.2300">
    <property type="match status" value="1"/>
</dbReference>
<protein>
    <submittedName>
        <fullName evidence="1">Response regulator receiver</fullName>
    </submittedName>
</protein>
<evidence type="ECO:0000313" key="2">
    <source>
        <dbReference type="Proteomes" id="UP000046122"/>
    </source>
</evidence>
<proteinExistence type="predicted"/>
<evidence type="ECO:0000313" key="1">
    <source>
        <dbReference type="EMBL" id="CDX56836.1"/>
    </source>
</evidence>
<gene>
    <name evidence="1" type="ORF">MPL3365_250020</name>
</gene>
<dbReference type="InterPro" id="IPR011006">
    <property type="entry name" value="CheY-like_superfamily"/>
</dbReference>
<accession>A0A090GBT4</accession>
<dbReference type="SUPFAM" id="SSF52172">
    <property type="entry name" value="CheY-like"/>
    <property type="match status" value="1"/>
</dbReference>
<dbReference type="Proteomes" id="UP000046122">
    <property type="component" value="Unassembled WGS sequence"/>
</dbReference>
<name>A0A090GBT4_MESPL</name>
<reference evidence="1 2" key="1">
    <citation type="submission" date="2014-08" db="EMBL/GenBank/DDBJ databases">
        <authorList>
            <person name="Moulin Lionel"/>
        </authorList>
    </citation>
    <scope>NUCLEOTIDE SEQUENCE [LARGE SCALE GENOMIC DNA]</scope>
</reference>
<dbReference type="EMBL" id="CCNE01000018">
    <property type="protein sequence ID" value="CDX56836.1"/>
    <property type="molecule type" value="Genomic_DNA"/>
</dbReference>
<sequence>MRGDGRHGMLRRQPQGIVALVSDIRLGNGPTGWDVARHVRRVSPDLPVIYMSGDGAVDWASMGVPNSIMIAKPFVMQQIIVALATLLNSGGPFPRI</sequence>